<gene>
    <name evidence="1" type="ORF">S03H2_55819</name>
</gene>
<proteinExistence type="predicted"/>
<comment type="caution">
    <text evidence="1">The sequence shown here is derived from an EMBL/GenBank/DDBJ whole genome shotgun (WGS) entry which is preliminary data.</text>
</comment>
<protein>
    <submittedName>
        <fullName evidence="1">Uncharacterized protein</fullName>
    </submittedName>
</protein>
<name>X1KMR1_9ZZZZ</name>
<dbReference type="EMBL" id="BARU01035690">
    <property type="protein sequence ID" value="GAH83343.1"/>
    <property type="molecule type" value="Genomic_DNA"/>
</dbReference>
<organism evidence="1">
    <name type="scientific">marine sediment metagenome</name>
    <dbReference type="NCBI Taxonomy" id="412755"/>
    <lineage>
        <taxon>unclassified sequences</taxon>
        <taxon>metagenomes</taxon>
        <taxon>ecological metagenomes</taxon>
    </lineage>
</organism>
<accession>X1KMR1</accession>
<reference evidence="1" key="1">
    <citation type="journal article" date="2014" name="Front. Microbiol.">
        <title>High frequency of phylogenetically diverse reductive dehalogenase-homologous genes in deep subseafloor sedimentary metagenomes.</title>
        <authorList>
            <person name="Kawai M."/>
            <person name="Futagami T."/>
            <person name="Toyoda A."/>
            <person name="Takaki Y."/>
            <person name="Nishi S."/>
            <person name="Hori S."/>
            <person name="Arai W."/>
            <person name="Tsubouchi T."/>
            <person name="Morono Y."/>
            <person name="Uchiyama I."/>
            <person name="Ito T."/>
            <person name="Fujiyama A."/>
            <person name="Inagaki F."/>
            <person name="Takami H."/>
        </authorList>
    </citation>
    <scope>NUCLEOTIDE SEQUENCE</scope>
    <source>
        <strain evidence="1">Expedition CK06-06</strain>
    </source>
</reference>
<sequence>WFYGLFRLTGANLNATATDNTEDPLYNYTRTCSSQFRIGAGINNSKYGLVVGTGVTDPTNTDYKLATQLTEGVGVGNITHGAVTVGPAGIVGVNVEIETERPFTNNTGSTITIKEAGVYVGLEMFDYYHCIIRDVLETPVVLPNRCSLTVYYTFRTTV</sequence>
<dbReference type="AlphaFoldDB" id="X1KMR1"/>
<feature type="non-terminal residue" evidence="1">
    <location>
        <position position="1"/>
    </location>
</feature>
<evidence type="ECO:0000313" key="1">
    <source>
        <dbReference type="EMBL" id="GAH83343.1"/>
    </source>
</evidence>